<dbReference type="EMBL" id="MSCH01000003">
    <property type="protein sequence ID" value="PQJ54666.1"/>
    <property type="molecule type" value="Genomic_DNA"/>
</dbReference>
<proteinExistence type="predicted"/>
<evidence type="ECO:0008006" key="3">
    <source>
        <dbReference type="Google" id="ProtNLM"/>
    </source>
</evidence>
<comment type="caution">
    <text evidence="1">The sequence shown here is derived from an EMBL/GenBank/DDBJ whole genome shotgun (WGS) entry which is preliminary data.</text>
</comment>
<evidence type="ECO:0000313" key="1">
    <source>
        <dbReference type="EMBL" id="PQJ54666.1"/>
    </source>
</evidence>
<organism evidence="1 2">
    <name type="scientific">Psychrosphaera saromensis</name>
    <dbReference type="NCBI Taxonomy" id="716813"/>
    <lineage>
        <taxon>Bacteria</taxon>
        <taxon>Pseudomonadati</taxon>
        <taxon>Pseudomonadota</taxon>
        <taxon>Gammaproteobacteria</taxon>
        <taxon>Alteromonadales</taxon>
        <taxon>Pseudoalteromonadaceae</taxon>
        <taxon>Psychrosphaera</taxon>
    </lineage>
</organism>
<name>A0A2S7UXE0_9GAMM</name>
<dbReference type="OrthoDB" id="5600793at2"/>
<keyword evidence="2" id="KW-1185">Reference proteome</keyword>
<dbReference type="RefSeq" id="WP_105053186.1">
    <property type="nucleotide sequence ID" value="NZ_BMYG01000001.1"/>
</dbReference>
<dbReference type="InterPro" id="IPR021363">
    <property type="entry name" value="DUF2835"/>
</dbReference>
<accession>A0A2S7UXE0</accession>
<dbReference type="AlphaFoldDB" id="A0A2S7UXE0"/>
<sequence>MTRTFKFYLHLSPAECRQYYEGFYKSIQVVAQTGQRIQFPAEHIRSFVTANGIDGLFELELEANNKFRALHKLSN</sequence>
<evidence type="ECO:0000313" key="2">
    <source>
        <dbReference type="Proteomes" id="UP000239007"/>
    </source>
</evidence>
<protein>
    <recommendedName>
        <fullName evidence="3">DUF2835 domain-containing protein</fullName>
    </recommendedName>
</protein>
<dbReference type="Pfam" id="PF11197">
    <property type="entry name" value="DUF2835"/>
    <property type="match status" value="1"/>
</dbReference>
<dbReference type="Proteomes" id="UP000239007">
    <property type="component" value="Unassembled WGS sequence"/>
</dbReference>
<reference evidence="1 2" key="1">
    <citation type="submission" date="2016-12" db="EMBL/GenBank/DDBJ databases">
        <title>Diversity of luminous bacteria.</title>
        <authorList>
            <person name="Yoshizawa S."/>
            <person name="Kogure K."/>
        </authorList>
    </citation>
    <scope>NUCLEOTIDE SEQUENCE [LARGE SCALE GENOMIC DNA]</scope>
    <source>
        <strain evidence="1 2">SA4-48</strain>
    </source>
</reference>
<gene>
    <name evidence="1" type="ORF">BTO11_14095</name>
</gene>